<name>A0ACC0Y4V2_9ROSI</name>
<accession>A0ACC0Y4V2</accession>
<organism evidence="1 2">
    <name type="scientific">Pistacia integerrima</name>
    <dbReference type="NCBI Taxonomy" id="434235"/>
    <lineage>
        <taxon>Eukaryota</taxon>
        <taxon>Viridiplantae</taxon>
        <taxon>Streptophyta</taxon>
        <taxon>Embryophyta</taxon>
        <taxon>Tracheophyta</taxon>
        <taxon>Spermatophyta</taxon>
        <taxon>Magnoliopsida</taxon>
        <taxon>eudicotyledons</taxon>
        <taxon>Gunneridae</taxon>
        <taxon>Pentapetalae</taxon>
        <taxon>rosids</taxon>
        <taxon>malvids</taxon>
        <taxon>Sapindales</taxon>
        <taxon>Anacardiaceae</taxon>
        <taxon>Pistacia</taxon>
    </lineage>
</organism>
<evidence type="ECO:0000313" key="1">
    <source>
        <dbReference type="EMBL" id="KAJ0030302.1"/>
    </source>
</evidence>
<reference evidence="2" key="1">
    <citation type="journal article" date="2023" name="G3 (Bethesda)">
        <title>Genome assembly and association tests identify interacting loci associated with vigor, precocity, and sex in interspecific pistachio rootstocks.</title>
        <authorList>
            <person name="Palmer W."/>
            <person name="Jacygrad E."/>
            <person name="Sagayaradj S."/>
            <person name="Cavanaugh K."/>
            <person name="Han R."/>
            <person name="Bertier L."/>
            <person name="Beede B."/>
            <person name="Kafkas S."/>
            <person name="Golino D."/>
            <person name="Preece J."/>
            <person name="Michelmore R."/>
        </authorList>
    </citation>
    <scope>NUCLEOTIDE SEQUENCE [LARGE SCALE GENOMIC DNA]</scope>
</reference>
<sequence length="26" mass="3199">MKMVLSYFWSLQKHGAMIHIRFHVHT</sequence>
<protein>
    <submittedName>
        <fullName evidence="1">Uncharacterized protein</fullName>
    </submittedName>
</protein>
<evidence type="ECO:0000313" key="2">
    <source>
        <dbReference type="Proteomes" id="UP001163603"/>
    </source>
</evidence>
<comment type="caution">
    <text evidence="1">The sequence shown here is derived from an EMBL/GenBank/DDBJ whole genome shotgun (WGS) entry which is preliminary data.</text>
</comment>
<proteinExistence type="predicted"/>
<dbReference type="Proteomes" id="UP001163603">
    <property type="component" value="Chromosome 8"/>
</dbReference>
<gene>
    <name evidence="1" type="ORF">Pint_14151</name>
</gene>
<keyword evidence="2" id="KW-1185">Reference proteome</keyword>
<dbReference type="EMBL" id="CM047743">
    <property type="protein sequence ID" value="KAJ0030302.1"/>
    <property type="molecule type" value="Genomic_DNA"/>
</dbReference>